<evidence type="ECO:0000256" key="1">
    <source>
        <dbReference type="SAM" id="Phobius"/>
    </source>
</evidence>
<evidence type="ECO:0000313" key="3">
    <source>
        <dbReference type="Proteomes" id="UP000231480"/>
    </source>
</evidence>
<keyword evidence="1" id="KW-0472">Membrane</keyword>
<comment type="caution">
    <text evidence="2">The sequence shown here is derived from an EMBL/GenBank/DDBJ whole genome shotgun (WGS) entry which is preliminary data.</text>
</comment>
<name>A0A2G9YD55_9BACT</name>
<sequence>MTNHKKIYIIWFLILVLPPILARVGVESRNLALSEDLAALLTIISKVGVIILTIWYGLKVGIKLVWAWVLGFATLLPLMVWISAVILLTRKVGDKSPPLKTSGGRPTLSRDEILDEIKTSEFVKWFIKNEPFANTITNRSSNIIFEAGHIPFVPLGYNPSEDKKFDNLTDWFVAKLVQDIKNLRNASKTEFKDFLDKLGNAGNKTLITAGEIAHKYDLNFEKFVYENEIQKIPAGEERETFKKNFLDDNVIGAETRILGWLYHEWFGEWYKVPEER</sequence>
<dbReference type="AlphaFoldDB" id="A0A2G9YD55"/>
<feature type="transmembrane region" description="Helical" evidence="1">
    <location>
        <begin position="65"/>
        <end position="88"/>
    </location>
</feature>
<gene>
    <name evidence="2" type="ORF">COX44_01325</name>
</gene>
<organism evidence="2 3">
    <name type="scientific">Candidatus Portnoybacteria bacterium CG23_combo_of_CG06-09_8_20_14_all_37_13</name>
    <dbReference type="NCBI Taxonomy" id="1974819"/>
    <lineage>
        <taxon>Bacteria</taxon>
        <taxon>Candidatus Portnoyibacteriota</taxon>
    </lineage>
</organism>
<keyword evidence="1" id="KW-0812">Transmembrane</keyword>
<dbReference type="Proteomes" id="UP000231480">
    <property type="component" value="Unassembled WGS sequence"/>
</dbReference>
<reference evidence="2 3" key="1">
    <citation type="submission" date="2017-09" db="EMBL/GenBank/DDBJ databases">
        <title>Depth-based differentiation of microbial function through sediment-hosted aquifers and enrichment of novel symbionts in the deep terrestrial subsurface.</title>
        <authorList>
            <person name="Probst A.J."/>
            <person name="Ladd B."/>
            <person name="Jarett J.K."/>
            <person name="Geller-Mcgrath D.E."/>
            <person name="Sieber C.M."/>
            <person name="Emerson J.B."/>
            <person name="Anantharaman K."/>
            <person name="Thomas B.C."/>
            <person name="Malmstrom R."/>
            <person name="Stieglmeier M."/>
            <person name="Klingl A."/>
            <person name="Woyke T."/>
            <person name="Ryan C.M."/>
            <person name="Banfield J.F."/>
        </authorList>
    </citation>
    <scope>NUCLEOTIDE SEQUENCE [LARGE SCALE GENOMIC DNA]</scope>
    <source>
        <strain evidence="2">CG23_combo_of_CG06-09_8_20_14_all_37_13</strain>
    </source>
</reference>
<proteinExistence type="predicted"/>
<dbReference type="EMBL" id="PCRH01000029">
    <property type="protein sequence ID" value="PIP17179.1"/>
    <property type="molecule type" value="Genomic_DNA"/>
</dbReference>
<accession>A0A2G9YD55</accession>
<evidence type="ECO:0000313" key="2">
    <source>
        <dbReference type="EMBL" id="PIP17179.1"/>
    </source>
</evidence>
<keyword evidence="1" id="KW-1133">Transmembrane helix</keyword>
<feature type="transmembrane region" description="Helical" evidence="1">
    <location>
        <begin position="38"/>
        <end position="58"/>
    </location>
</feature>
<protein>
    <submittedName>
        <fullName evidence="2">Uncharacterized protein</fullName>
    </submittedName>
</protein>